<dbReference type="Proteomes" id="UP000789375">
    <property type="component" value="Unassembled WGS sequence"/>
</dbReference>
<protein>
    <submittedName>
        <fullName evidence="1">16313_t:CDS:1</fullName>
    </submittedName>
</protein>
<keyword evidence="2" id="KW-1185">Reference proteome</keyword>
<proteinExistence type="predicted"/>
<name>A0A9N9D199_FUNMO</name>
<organism evidence="1 2">
    <name type="scientific">Funneliformis mosseae</name>
    <name type="common">Endomycorrhizal fungus</name>
    <name type="synonym">Glomus mosseae</name>
    <dbReference type="NCBI Taxonomy" id="27381"/>
    <lineage>
        <taxon>Eukaryota</taxon>
        <taxon>Fungi</taxon>
        <taxon>Fungi incertae sedis</taxon>
        <taxon>Mucoromycota</taxon>
        <taxon>Glomeromycotina</taxon>
        <taxon>Glomeromycetes</taxon>
        <taxon>Glomerales</taxon>
        <taxon>Glomeraceae</taxon>
        <taxon>Funneliformis</taxon>
    </lineage>
</organism>
<reference evidence="1" key="1">
    <citation type="submission" date="2021-06" db="EMBL/GenBank/DDBJ databases">
        <authorList>
            <person name="Kallberg Y."/>
            <person name="Tangrot J."/>
            <person name="Rosling A."/>
        </authorList>
    </citation>
    <scope>NUCLEOTIDE SEQUENCE</scope>
    <source>
        <strain evidence="1">87-6 pot B 2015</strain>
    </source>
</reference>
<gene>
    <name evidence="1" type="ORF">FMOSSE_LOCUS10132</name>
</gene>
<evidence type="ECO:0000313" key="2">
    <source>
        <dbReference type="Proteomes" id="UP000789375"/>
    </source>
</evidence>
<comment type="caution">
    <text evidence="1">The sequence shown here is derived from an EMBL/GenBank/DDBJ whole genome shotgun (WGS) entry which is preliminary data.</text>
</comment>
<sequence length="59" mass="7162">MRVDFSEQILLKDVENMIEIIDKLKEISIGTREFIRYSYLYYQIFHSNKPLEDPTDIHL</sequence>
<accession>A0A9N9D199</accession>
<dbReference type="AlphaFoldDB" id="A0A9N9D199"/>
<dbReference type="EMBL" id="CAJVPP010003221">
    <property type="protein sequence ID" value="CAG8623892.1"/>
    <property type="molecule type" value="Genomic_DNA"/>
</dbReference>
<evidence type="ECO:0000313" key="1">
    <source>
        <dbReference type="EMBL" id="CAG8623892.1"/>
    </source>
</evidence>